<evidence type="ECO:0000259" key="5">
    <source>
        <dbReference type="PROSITE" id="PS50106"/>
    </source>
</evidence>
<evidence type="ECO:0000256" key="2">
    <source>
        <dbReference type="ARBA" id="ARBA00022490"/>
    </source>
</evidence>
<dbReference type="EMBL" id="JARBDR010000141">
    <property type="protein sequence ID" value="KAJ8319842.1"/>
    <property type="molecule type" value="Genomic_DNA"/>
</dbReference>
<accession>A0ABQ9FV44</accession>
<dbReference type="PANTHER" id="PTHR24214">
    <property type="entry name" value="PDZ AND LIM DOMAIN PROTEIN ZASP"/>
    <property type="match status" value="1"/>
</dbReference>
<feature type="compositionally biased region" description="Polar residues" evidence="4">
    <location>
        <begin position="151"/>
        <end position="160"/>
    </location>
</feature>
<feature type="region of interest" description="Disordered" evidence="4">
    <location>
        <begin position="92"/>
        <end position="168"/>
    </location>
</feature>
<reference evidence="6 7" key="1">
    <citation type="submission" date="2022-12" db="EMBL/GenBank/DDBJ databases">
        <title>Chromosome-level genome of Tegillarca granosa.</title>
        <authorList>
            <person name="Kim J."/>
        </authorList>
    </citation>
    <scope>NUCLEOTIDE SEQUENCE [LARGE SCALE GENOMIC DNA]</scope>
    <source>
        <strain evidence="6">Teg-2019</strain>
        <tissue evidence="6">Adductor muscle</tissue>
    </source>
</reference>
<organism evidence="6 7">
    <name type="scientific">Tegillarca granosa</name>
    <name type="common">Malaysian cockle</name>
    <name type="synonym">Anadara granosa</name>
    <dbReference type="NCBI Taxonomy" id="220873"/>
    <lineage>
        <taxon>Eukaryota</taxon>
        <taxon>Metazoa</taxon>
        <taxon>Spiralia</taxon>
        <taxon>Lophotrochozoa</taxon>
        <taxon>Mollusca</taxon>
        <taxon>Bivalvia</taxon>
        <taxon>Autobranchia</taxon>
        <taxon>Pteriomorphia</taxon>
        <taxon>Arcoida</taxon>
        <taxon>Arcoidea</taxon>
        <taxon>Arcidae</taxon>
        <taxon>Tegillarca</taxon>
    </lineage>
</organism>
<keyword evidence="7" id="KW-1185">Reference proteome</keyword>
<keyword evidence="2" id="KW-0963">Cytoplasm</keyword>
<feature type="domain" description="PDZ" evidence="5">
    <location>
        <begin position="10"/>
        <end position="93"/>
    </location>
</feature>
<dbReference type="Pfam" id="PF00595">
    <property type="entry name" value="PDZ"/>
    <property type="match status" value="1"/>
</dbReference>
<dbReference type="InterPro" id="IPR050604">
    <property type="entry name" value="PDZ-LIM_domain"/>
</dbReference>
<keyword evidence="3" id="KW-0862">Zinc</keyword>
<evidence type="ECO:0000256" key="3">
    <source>
        <dbReference type="ARBA" id="ARBA00023038"/>
    </source>
</evidence>
<dbReference type="PROSITE" id="PS50106">
    <property type="entry name" value="PDZ"/>
    <property type="match status" value="1"/>
</dbReference>
<keyword evidence="3" id="KW-0479">Metal-binding</keyword>
<evidence type="ECO:0000313" key="6">
    <source>
        <dbReference type="EMBL" id="KAJ8319842.1"/>
    </source>
</evidence>
<gene>
    <name evidence="6" type="ORF">KUTeg_001429</name>
</gene>
<dbReference type="CDD" id="cd23068">
    <property type="entry name" value="PDZ_ZASP52-like"/>
    <property type="match status" value="1"/>
</dbReference>
<dbReference type="InterPro" id="IPR001478">
    <property type="entry name" value="PDZ"/>
</dbReference>
<evidence type="ECO:0000256" key="1">
    <source>
        <dbReference type="ARBA" id="ARBA00004496"/>
    </source>
</evidence>
<dbReference type="Proteomes" id="UP001217089">
    <property type="component" value="Unassembled WGS sequence"/>
</dbReference>
<dbReference type="InterPro" id="IPR036034">
    <property type="entry name" value="PDZ_sf"/>
</dbReference>
<keyword evidence="3" id="KW-0440">LIM domain</keyword>
<dbReference type="PANTHER" id="PTHR24214:SF38">
    <property type="entry name" value="PDZ AND LIM DOMAIN PROTEIN ZASP-RELATED"/>
    <property type="match status" value="1"/>
</dbReference>
<feature type="compositionally biased region" description="Low complexity" evidence="4">
    <location>
        <begin position="92"/>
        <end position="105"/>
    </location>
</feature>
<protein>
    <recommendedName>
        <fullName evidence="5">PDZ domain-containing protein</fullName>
    </recommendedName>
</protein>
<dbReference type="Gene3D" id="2.30.42.10">
    <property type="match status" value="1"/>
</dbReference>
<comment type="subcellular location">
    <subcellularLocation>
        <location evidence="1">Cytoplasm</location>
    </subcellularLocation>
</comment>
<sequence length="168" mass="18496">MKMADGAIVPIQLRRYDTSQPWGFKMQGGSEVGMPLQIAQVHPNSIAGKAGLRNGDIILRIGQTIVENFTHENAKKEMIRAGNDVDFLVQREGASAGPQQAAAAPQEEEEECPYRDVQPKTYQKLQKELPQAEATGARPASIFDKRKQDRSAYTQTSGSSYGKAYGQR</sequence>
<dbReference type="SUPFAM" id="SSF50156">
    <property type="entry name" value="PDZ domain-like"/>
    <property type="match status" value="1"/>
</dbReference>
<dbReference type="SMART" id="SM00228">
    <property type="entry name" value="PDZ"/>
    <property type="match status" value="1"/>
</dbReference>
<proteinExistence type="predicted"/>
<evidence type="ECO:0000256" key="4">
    <source>
        <dbReference type="SAM" id="MobiDB-lite"/>
    </source>
</evidence>
<name>A0ABQ9FV44_TEGGR</name>
<comment type="caution">
    <text evidence="6">The sequence shown here is derived from an EMBL/GenBank/DDBJ whole genome shotgun (WGS) entry which is preliminary data.</text>
</comment>
<evidence type="ECO:0000313" key="7">
    <source>
        <dbReference type="Proteomes" id="UP001217089"/>
    </source>
</evidence>